<dbReference type="GO" id="GO:0046081">
    <property type="term" value="P:dUTP catabolic process"/>
    <property type="evidence" value="ECO:0007669"/>
    <property type="project" value="UniProtKB-UniRule"/>
</dbReference>
<comment type="cofactor">
    <cofactor evidence="5">
        <name>Mg(2+)</name>
        <dbReference type="ChEBI" id="CHEBI:18420"/>
    </cofactor>
</comment>
<protein>
    <recommendedName>
        <fullName evidence="5">Deoxyuridine 5'-triphosphate nucleotidohydrolase</fullName>
        <shortName evidence="5">dUTPase</shortName>
        <ecNumber evidence="5">3.6.1.23</ecNumber>
    </recommendedName>
    <alternativeName>
        <fullName evidence="5">dUTP pyrophosphatase</fullName>
    </alternativeName>
</protein>
<dbReference type="InterPro" id="IPR036157">
    <property type="entry name" value="dUTPase-like_sf"/>
</dbReference>
<comment type="catalytic activity">
    <reaction evidence="5">
        <text>dUTP + H2O = dUMP + diphosphate + H(+)</text>
        <dbReference type="Rhea" id="RHEA:10248"/>
        <dbReference type="ChEBI" id="CHEBI:15377"/>
        <dbReference type="ChEBI" id="CHEBI:15378"/>
        <dbReference type="ChEBI" id="CHEBI:33019"/>
        <dbReference type="ChEBI" id="CHEBI:61555"/>
        <dbReference type="ChEBI" id="CHEBI:246422"/>
        <dbReference type="EC" id="3.6.1.23"/>
    </reaction>
</comment>
<keyword evidence="4 5" id="KW-0546">Nucleotide metabolism</keyword>
<dbReference type="InterPro" id="IPR008181">
    <property type="entry name" value="dUTPase"/>
</dbReference>
<dbReference type="GO" id="GO:0000287">
    <property type="term" value="F:magnesium ion binding"/>
    <property type="evidence" value="ECO:0007669"/>
    <property type="project" value="UniProtKB-UniRule"/>
</dbReference>
<dbReference type="GO" id="GO:0004170">
    <property type="term" value="F:dUTP diphosphatase activity"/>
    <property type="evidence" value="ECO:0007669"/>
    <property type="project" value="UniProtKB-UniRule"/>
</dbReference>
<dbReference type="EMBL" id="JACMSC010000022">
    <property type="protein sequence ID" value="KAG6468376.1"/>
    <property type="molecule type" value="Genomic_DNA"/>
</dbReference>
<evidence type="ECO:0000256" key="5">
    <source>
        <dbReference type="RuleBase" id="RU367024"/>
    </source>
</evidence>
<organism evidence="7 8">
    <name type="scientific">Zingiber officinale</name>
    <name type="common">Ginger</name>
    <name type="synonym">Amomum zingiber</name>
    <dbReference type="NCBI Taxonomy" id="94328"/>
    <lineage>
        <taxon>Eukaryota</taxon>
        <taxon>Viridiplantae</taxon>
        <taxon>Streptophyta</taxon>
        <taxon>Embryophyta</taxon>
        <taxon>Tracheophyta</taxon>
        <taxon>Spermatophyta</taxon>
        <taxon>Magnoliopsida</taxon>
        <taxon>Liliopsida</taxon>
        <taxon>Zingiberales</taxon>
        <taxon>Zingiberaceae</taxon>
        <taxon>Zingiber</taxon>
    </lineage>
</organism>
<dbReference type="PANTHER" id="PTHR11241:SF0">
    <property type="entry name" value="DEOXYURIDINE 5'-TRIPHOSPHATE NUCLEOTIDOHYDROLASE"/>
    <property type="match status" value="1"/>
</dbReference>
<dbReference type="InterPro" id="IPR033704">
    <property type="entry name" value="dUTPase_trimeric"/>
</dbReference>
<evidence type="ECO:0000256" key="4">
    <source>
        <dbReference type="ARBA" id="ARBA00023080"/>
    </source>
</evidence>
<dbReference type="Proteomes" id="UP000734854">
    <property type="component" value="Unassembled WGS sequence"/>
</dbReference>
<evidence type="ECO:0000256" key="2">
    <source>
        <dbReference type="ARBA" id="ARBA00006581"/>
    </source>
</evidence>
<sequence length="231" mass="26467">MQYIQLGVLQVRIQTLHRQEEGNIALIVFHDNRWEGDQAILASMEVDLTRGSQLVYVIPNIMLTVGDIFRNIQVTILTRGYEQWRHERKYSGAVGYDLAASNDCTIPPLGRAQIHTGIGMAIPWGSYGRITLRSSYTWKYGMDIGARVIDCDYRGEIIIVAFNHSDVALVINQGDCIAQLIFERILLPEFIKFTILKKPPGEYKGLGQLIWQSPQHLHHPFFKHYSRKNDI</sequence>
<evidence type="ECO:0000256" key="1">
    <source>
        <dbReference type="ARBA" id="ARBA00005142"/>
    </source>
</evidence>
<gene>
    <name evidence="7" type="ORF">ZIOFF_073052</name>
</gene>
<keyword evidence="3 5" id="KW-0378">Hydrolase</keyword>
<dbReference type="AlphaFoldDB" id="A0A8J5EP08"/>
<dbReference type="UniPathway" id="UPA00610">
    <property type="reaction ID" value="UER00666"/>
</dbReference>
<evidence type="ECO:0000256" key="3">
    <source>
        <dbReference type="ARBA" id="ARBA00022801"/>
    </source>
</evidence>
<dbReference type="CDD" id="cd07557">
    <property type="entry name" value="trimeric_dUTPase"/>
    <property type="match status" value="1"/>
</dbReference>
<keyword evidence="8" id="KW-1185">Reference proteome</keyword>
<evidence type="ECO:0000259" key="6">
    <source>
        <dbReference type="Pfam" id="PF00692"/>
    </source>
</evidence>
<dbReference type="SUPFAM" id="SSF51283">
    <property type="entry name" value="dUTPase-like"/>
    <property type="match status" value="1"/>
</dbReference>
<reference evidence="7 8" key="1">
    <citation type="submission" date="2020-08" db="EMBL/GenBank/DDBJ databases">
        <title>Plant Genome Project.</title>
        <authorList>
            <person name="Zhang R.-G."/>
        </authorList>
    </citation>
    <scope>NUCLEOTIDE SEQUENCE [LARGE SCALE GENOMIC DNA]</scope>
    <source>
        <tissue evidence="7">Rhizome</tissue>
    </source>
</reference>
<name>A0A8J5EP08_ZINOF</name>
<evidence type="ECO:0000313" key="7">
    <source>
        <dbReference type="EMBL" id="KAG6468376.1"/>
    </source>
</evidence>
<comment type="pathway">
    <text evidence="1 5">Pyrimidine metabolism; dUMP biosynthesis; dUMP from dCTP (dUTP route): step 2/2.</text>
</comment>
<comment type="function">
    <text evidence="5">Involved in nucleotide metabolism via production of dUMP, the immediate precursor of thymidine nucleotides, and decreases the intracellular concentration of dUTP so that uracil cannot be incorporated into DNA.</text>
</comment>
<comment type="caution">
    <text evidence="7">The sequence shown here is derived from an EMBL/GenBank/DDBJ whole genome shotgun (WGS) entry which is preliminary data.</text>
</comment>
<dbReference type="Gene3D" id="2.70.40.10">
    <property type="match status" value="1"/>
</dbReference>
<dbReference type="GO" id="GO:0006226">
    <property type="term" value="P:dUMP biosynthetic process"/>
    <property type="evidence" value="ECO:0007669"/>
    <property type="project" value="UniProtKB-UniRule"/>
</dbReference>
<keyword evidence="5" id="KW-0479">Metal-binding</keyword>
<dbReference type="InterPro" id="IPR029054">
    <property type="entry name" value="dUTPase-like"/>
</dbReference>
<accession>A0A8J5EP08</accession>
<proteinExistence type="inferred from homology"/>
<feature type="domain" description="dUTPase-like" evidence="6">
    <location>
        <begin position="87"/>
        <end position="195"/>
    </location>
</feature>
<evidence type="ECO:0000313" key="8">
    <source>
        <dbReference type="Proteomes" id="UP000734854"/>
    </source>
</evidence>
<keyword evidence="5" id="KW-0460">Magnesium</keyword>
<comment type="similarity">
    <text evidence="2 5">Belongs to the dUTPase family.</text>
</comment>
<dbReference type="Pfam" id="PF00692">
    <property type="entry name" value="dUTPase"/>
    <property type="match status" value="1"/>
</dbReference>
<dbReference type="EC" id="3.6.1.23" evidence="5"/>
<dbReference type="PANTHER" id="PTHR11241">
    <property type="entry name" value="DEOXYURIDINE 5'-TRIPHOSPHATE NUCLEOTIDOHYDROLASE"/>
    <property type="match status" value="1"/>
</dbReference>